<feature type="region of interest" description="Disordered" evidence="6">
    <location>
        <begin position="956"/>
        <end position="1006"/>
    </location>
</feature>
<dbReference type="SUPFAM" id="SSF50405">
    <property type="entry name" value="Actin-crosslinking proteins"/>
    <property type="match status" value="1"/>
</dbReference>
<keyword evidence="4" id="KW-0539">Nucleus</keyword>
<organism evidence="8 9">
    <name type="scientific">Tigriopus californicus</name>
    <name type="common">Marine copepod</name>
    <dbReference type="NCBI Taxonomy" id="6832"/>
    <lineage>
        <taxon>Eukaryota</taxon>
        <taxon>Metazoa</taxon>
        <taxon>Ecdysozoa</taxon>
        <taxon>Arthropoda</taxon>
        <taxon>Crustacea</taxon>
        <taxon>Multicrustacea</taxon>
        <taxon>Hexanauplia</taxon>
        <taxon>Copepoda</taxon>
        <taxon>Harpacticoida</taxon>
        <taxon>Harpacticidae</taxon>
        <taxon>Tigriopus</taxon>
    </lineage>
</organism>
<dbReference type="InterPro" id="IPR000467">
    <property type="entry name" value="G_patch_dom"/>
</dbReference>
<feature type="repeat" description="ANK" evidence="5">
    <location>
        <begin position="785"/>
        <end position="817"/>
    </location>
</feature>
<feature type="compositionally biased region" description="Basic and acidic residues" evidence="6">
    <location>
        <begin position="450"/>
        <end position="468"/>
    </location>
</feature>
<evidence type="ECO:0000259" key="7">
    <source>
        <dbReference type="PROSITE" id="PS50174"/>
    </source>
</evidence>
<comment type="similarity">
    <text evidence="2">Belongs to the FRG1 family.</text>
</comment>
<dbReference type="CDD" id="cd13152">
    <property type="entry name" value="KOW_GPKOW_A"/>
    <property type="match status" value="1"/>
</dbReference>
<evidence type="ECO:0000256" key="1">
    <source>
        <dbReference type="ARBA" id="ARBA00004604"/>
    </source>
</evidence>
<dbReference type="Pfam" id="PF01585">
    <property type="entry name" value="G-patch"/>
    <property type="match status" value="1"/>
</dbReference>
<feature type="region of interest" description="Disordered" evidence="6">
    <location>
        <begin position="1"/>
        <end position="39"/>
    </location>
</feature>
<dbReference type="GO" id="GO:0005730">
    <property type="term" value="C:nucleolus"/>
    <property type="evidence" value="ECO:0007669"/>
    <property type="project" value="UniProtKB-SubCell"/>
</dbReference>
<feature type="domain" description="G-patch" evidence="7">
    <location>
        <begin position="904"/>
        <end position="950"/>
    </location>
</feature>
<reference evidence="8 9" key="1">
    <citation type="journal article" date="2018" name="Nat. Ecol. Evol.">
        <title>Genomic signatures of mitonuclear coevolution across populations of Tigriopus californicus.</title>
        <authorList>
            <person name="Barreto F.S."/>
            <person name="Watson E.T."/>
            <person name="Lima T.G."/>
            <person name="Willett C.S."/>
            <person name="Edmands S."/>
            <person name="Li W."/>
            <person name="Burton R.S."/>
        </authorList>
    </citation>
    <scope>NUCLEOTIDE SEQUENCE [LARGE SCALE GENOMIC DNA]</scope>
    <source>
        <strain evidence="8 9">San Diego</strain>
    </source>
</reference>
<dbReference type="PROSITE" id="PS50088">
    <property type="entry name" value="ANK_REPEAT"/>
    <property type="match status" value="1"/>
</dbReference>
<dbReference type="Pfam" id="PF06229">
    <property type="entry name" value="FRG1"/>
    <property type="match status" value="1"/>
</dbReference>
<keyword evidence="9" id="KW-1185">Reference proteome</keyword>
<gene>
    <name evidence="8" type="ORF">TCAL_12197</name>
</gene>
<keyword evidence="5" id="KW-0040">ANK repeat</keyword>
<dbReference type="EMBL" id="VCGU01000010">
    <property type="protein sequence ID" value="TRY68935.1"/>
    <property type="molecule type" value="Genomic_DNA"/>
</dbReference>
<evidence type="ECO:0000256" key="3">
    <source>
        <dbReference type="ARBA" id="ARBA00022737"/>
    </source>
</evidence>
<evidence type="ECO:0000256" key="2">
    <source>
        <dbReference type="ARBA" id="ARBA00010878"/>
    </source>
</evidence>
<feature type="region of interest" description="Disordered" evidence="6">
    <location>
        <begin position="239"/>
        <end position="287"/>
    </location>
</feature>
<feature type="domain" description="G-patch" evidence="7">
    <location>
        <begin position="96"/>
        <end position="142"/>
    </location>
</feature>
<dbReference type="SMART" id="SM00443">
    <property type="entry name" value="G_patch"/>
    <property type="match status" value="2"/>
</dbReference>
<name>A0A553NU22_TIGCA</name>
<dbReference type="Pfam" id="PF12796">
    <property type="entry name" value="Ank_2"/>
    <property type="match status" value="1"/>
</dbReference>
<accession>A0A553NU22</accession>
<dbReference type="GO" id="GO:0003676">
    <property type="term" value="F:nucleic acid binding"/>
    <property type="evidence" value="ECO:0007669"/>
    <property type="project" value="InterPro"/>
</dbReference>
<dbReference type="InterPro" id="IPR008999">
    <property type="entry name" value="Actin-crosslinking"/>
</dbReference>
<dbReference type="InterPro" id="IPR041994">
    <property type="entry name" value="GPKOW_KOW2"/>
</dbReference>
<dbReference type="InterPro" id="IPR041993">
    <property type="entry name" value="GPKOW_KOW1"/>
</dbReference>
<protein>
    <recommendedName>
        <fullName evidence="7">G-patch domain-containing protein</fullName>
    </recommendedName>
</protein>
<dbReference type="Gene3D" id="2.80.10.50">
    <property type="match status" value="1"/>
</dbReference>
<comment type="subcellular location">
    <subcellularLocation>
        <location evidence="1">Nucleus</location>
        <location evidence="1">Nucleolus</location>
    </subcellularLocation>
</comment>
<dbReference type="GO" id="GO:0005681">
    <property type="term" value="C:spliceosomal complex"/>
    <property type="evidence" value="ECO:0007669"/>
    <property type="project" value="TreeGrafter"/>
</dbReference>
<dbReference type="CDD" id="cd23338">
    <property type="entry name" value="beta-trefoil_FSCN_FRG1"/>
    <property type="match status" value="1"/>
</dbReference>
<feature type="compositionally biased region" description="Basic and acidic residues" evidence="6">
    <location>
        <begin position="969"/>
        <end position="1006"/>
    </location>
</feature>
<dbReference type="InterPro" id="IPR045166">
    <property type="entry name" value="Spp2-like"/>
</dbReference>
<dbReference type="STRING" id="6832.A0A553NU22"/>
<dbReference type="Pfam" id="PF25088">
    <property type="entry name" value="GPKOW_C"/>
    <property type="match status" value="1"/>
</dbReference>
<feature type="compositionally biased region" description="Low complexity" evidence="6">
    <location>
        <begin position="262"/>
        <end position="271"/>
    </location>
</feature>
<sequence length="1006" mass="112641">MSESVAPRQPDALPSPAAHPTESPTLLTEADHPPSDDLSSVAAREILAETRAWHQARAEGGAEAQSQNKLAIPLASSSEGLREQESTLDDYESVPVQGFGLGMLRGMGFKAGEGIGGFNKADIKCIEPVMRPKGLGLGASRPKKAQVPAGESVEDTALVLQKAARVQIVSGAQKDRYGQVEGMDDDAARVFVRLAVGQKIVSVSENAIRLVDKHEFKKFAKVINKDMYTEFKAQQEARQVAWDQGRSDRDQNRKRRSRSRSKSPPSKSSRPAKNTKSSASPAQTHTSQHWVRPFLRVRFIDEGYQKGRFFNTKVVIDDVVTLDNCTCRTDEGKLLEGIHPRQLETLIPKKDHALVMIVNGINRGQMGEMLQRDKRSAIAVVQILPDKDQVLKLDFDDICEYVGEYFHFGRLNPSDFRIQAQAMSDLYGKVKSGKLLLKGEKKHKKKSKKRERERTEDDKLRKRQRTEATLDMQKHGGWWAVSEMKHVTGPVAIQINGCFVKACDDGSFTLGAPHDEGQGPDPEEVLLAVKVNDTKVAFKSGYDKYLRVDTKDDMVRGISDAMGAMEQWETVFQDGKLALLGANNRFMSLNDEEESIVCDKPKATKSEMVVIRSNAEREEDKKAFVPEEERGNVGQIELNYVKKFQKFQDHKIKINKEDRRELLAAKTEGALHEVLLDRRAKMKADRQLFVKASGNELFSPAPKKVETNLLSKNEARDFYNEILSEPSTSKPRGVKPKTSVRNTRHAIPNQTLTLKELFHACEVNQTDKVALALKQGLNPNARDLYGWTPLMVATSANSVECVKILRLSGAISSLTDRGGNSALSIAEMKGFARIFSLLKNKIPATQEVSSDSSASTEVRELKEEFCTECQTTFIDSPGRMHKATMTHMLKSETSSIRTVYGIPEANKGFRMMVKGGWDQDKGLGPEGSGKKFPVKTMLKRDRKGVGAEDSARLRVTHFKPNDPASVSNRFRERRERETTLNKKARESKLKRDQRKEKRFRQEFQGM</sequence>
<evidence type="ECO:0000313" key="8">
    <source>
        <dbReference type="EMBL" id="TRY68935.1"/>
    </source>
</evidence>
<dbReference type="InterPro" id="IPR026822">
    <property type="entry name" value="Spp2/MOS2_G-patch"/>
</dbReference>
<evidence type="ECO:0000256" key="5">
    <source>
        <dbReference type="PROSITE-ProRule" id="PRU00023"/>
    </source>
</evidence>
<dbReference type="InterPro" id="IPR002110">
    <property type="entry name" value="Ankyrin_rpt"/>
</dbReference>
<proteinExistence type="inferred from homology"/>
<keyword evidence="3" id="KW-0677">Repeat</keyword>
<dbReference type="Pfam" id="PF12656">
    <property type="entry name" value="G-patch_2"/>
    <property type="match status" value="1"/>
</dbReference>
<dbReference type="AlphaFoldDB" id="A0A553NU22"/>
<dbReference type="PROSITE" id="PS50174">
    <property type="entry name" value="G_PATCH"/>
    <property type="match status" value="2"/>
</dbReference>
<evidence type="ECO:0000313" key="9">
    <source>
        <dbReference type="Proteomes" id="UP000318571"/>
    </source>
</evidence>
<dbReference type="InterPro" id="IPR036770">
    <property type="entry name" value="Ankyrin_rpt-contain_sf"/>
</dbReference>
<feature type="compositionally biased region" description="Basic residues" evidence="6">
    <location>
        <begin position="440"/>
        <end position="449"/>
    </location>
</feature>
<dbReference type="GO" id="GO:0000398">
    <property type="term" value="P:mRNA splicing, via spliceosome"/>
    <property type="evidence" value="ECO:0007669"/>
    <property type="project" value="InterPro"/>
</dbReference>
<dbReference type="PANTHER" id="PTHR15818">
    <property type="entry name" value="G PATCH AND KOW-CONTAINING"/>
    <property type="match status" value="1"/>
</dbReference>
<feature type="compositionally biased region" description="Polar residues" evidence="6">
    <location>
        <begin position="272"/>
        <end position="287"/>
    </location>
</feature>
<feature type="compositionally biased region" description="Basic residues" evidence="6">
    <location>
        <begin position="252"/>
        <end position="261"/>
    </location>
</feature>
<dbReference type="PANTHER" id="PTHR15818:SF2">
    <property type="entry name" value="G-PATCH DOMAIN AND KOW MOTIFS-CONTAINING PROTEIN"/>
    <property type="match status" value="1"/>
</dbReference>
<evidence type="ECO:0000256" key="4">
    <source>
        <dbReference type="ARBA" id="ARBA00023242"/>
    </source>
</evidence>
<dbReference type="SUPFAM" id="SSF48403">
    <property type="entry name" value="Ankyrin repeat"/>
    <property type="match status" value="1"/>
</dbReference>
<evidence type="ECO:0000256" key="6">
    <source>
        <dbReference type="SAM" id="MobiDB-lite"/>
    </source>
</evidence>
<feature type="region of interest" description="Disordered" evidence="6">
    <location>
        <begin position="438"/>
        <end position="468"/>
    </location>
</feature>
<dbReference type="Gene3D" id="1.25.40.20">
    <property type="entry name" value="Ankyrin repeat-containing domain"/>
    <property type="match status" value="1"/>
</dbReference>
<dbReference type="InterPro" id="IPR010414">
    <property type="entry name" value="FRG1"/>
</dbReference>
<comment type="caution">
    <text evidence="8">The sequence shown here is derived from an EMBL/GenBank/DDBJ whole genome shotgun (WGS) entry which is preliminary data.</text>
</comment>
<dbReference type="Proteomes" id="UP000318571">
    <property type="component" value="Chromosome 1"/>
</dbReference>
<dbReference type="CDD" id="cd13153">
    <property type="entry name" value="KOW_GPKOW_B"/>
    <property type="match status" value="1"/>
</dbReference>